<comment type="caution">
    <text evidence="1">The sequence shown here is derived from an EMBL/GenBank/DDBJ whole genome shotgun (WGS) entry which is preliminary data.</text>
</comment>
<accession>A0A1Y1QW67</accession>
<reference evidence="1 2" key="1">
    <citation type="submission" date="2017-01" db="EMBL/GenBank/DDBJ databases">
        <title>Novel large sulfur bacteria in the metagenomes of groundwater-fed chemosynthetic microbial mats in the Lake Huron basin.</title>
        <authorList>
            <person name="Sharrar A.M."/>
            <person name="Flood B.E."/>
            <person name="Bailey J.V."/>
            <person name="Jones D.S."/>
            <person name="Biddanda B."/>
            <person name="Ruberg S.A."/>
            <person name="Marcus D.N."/>
            <person name="Dick G.J."/>
        </authorList>
    </citation>
    <scope>NUCLEOTIDE SEQUENCE [LARGE SCALE GENOMIC DNA]</scope>
    <source>
        <strain evidence="1">A8</strain>
    </source>
</reference>
<protein>
    <submittedName>
        <fullName evidence="1">Uncharacterized protein</fullName>
    </submittedName>
</protein>
<organism evidence="1 2">
    <name type="scientific">Thiothrix lacustris</name>
    <dbReference type="NCBI Taxonomy" id="525917"/>
    <lineage>
        <taxon>Bacteria</taxon>
        <taxon>Pseudomonadati</taxon>
        <taxon>Pseudomonadota</taxon>
        <taxon>Gammaproteobacteria</taxon>
        <taxon>Thiotrichales</taxon>
        <taxon>Thiotrichaceae</taxon>
        <taxon>Thiothrix</taxon>
    </lineage>
</organism>
<evidence type="ECO:0000313" key="1">
    <source>
        <dbReference type="EMBL" id="OQX15286.1"/>
    </source>
</evidence>
<evidence type="ECO:0000313" key="2">
    <source>
        <dbReference type="Proteomes" id="UP000192491"/>
    </source>
</evidence>
<dbReference type="AlphaFoldDB" id="A0A1Y1QW67"/>
<dbReference type="EMBL" id="MTEJ01000016">
    <property type="protein sequence ID" value="OQX15286.1"/>
    <property type="molecule type" value="Genomic_DNA"/>
</dbReference>
<gene>
    <name evidence="1" type="ORF">BWK73_07070</name>
</gene>
<sequence length="118" mass="12893">MNQPNPAPLFTDFPLHLSTKLSTEWALINSLPVAIKTPGDAAVKACKWMTAGVIGRLNKAFYRVKLFFNPQFSIRVEKAAQAVASTSLPPLHGVTGLIHKPCQPVTNQCAMFHVELVP</sequence>
<proteinExistence type="predicted"/>
<dbReference type="Proteomes" id="UP000192491">
    <property type="component" value="Unassembled WGS sequence"/>
</dbReference>
<name>A0A1Y1QW67_9GAMM</name>